<reference evidence="3" key="2">
    <citation type="submission" date="2015-04" db="EMBL/GenBank/DDBJ databases">
        <title>The complete genome sequence of Erythrobacter sp. s21-N3.</title>
        <authorList>
            <person name="Zhuang L."/>
            <person name="Liu Y."/>
            <person name="Shao Z."/>
        </authorList>
    </citation>
    <scope>NUCLEOTIDE SEQUENCE [LARGE SCALE GENOMIC DNA]</scope>
    <source>
        <strain evidence="3">s21-N3</strain>
    </source>
</reference>
<evidence type="ECO:0000313" key="3">
    <source>
        <dbReference type="Proteomes" id="UP000059113"/>
    </source>
</evidence>
<dbReference type="Proteomes" id="UP000059113">
    <property type="component" value="Chromosome"/>
</dbReference>
<name>A0A0H4VAE5_9SPHN</name>
<evidence type="ECO:0000313" key="2">
    <source>
        <dbReference type="EMBL" id="AKQ41440.2"/>
    </source>
</evidence>
<dbReference type="STRING" id="1648404.CP97_04460"/>
<reference evidence="2 3" key="1">
    <citation type="journal article" date="2015" name="Int. J. Syst. Evol. Microbiol.">
        <title>Erythrobacter atlanticus sp. nov., a bacterium from ocean sediment able to degrade polycyclic aromatic hydrocarbons.</title>
        <authorList>
            <person name="Zhuang L."/>
            <person name="Liu Y."/>
            <person name="Wang L."/>
            <person name="Wang W."/>
            <person name="Shao Z."/>
        </authorList>
    </citation>
    <scope>NUCLEOTIDE SEQUENCE [LARGE SCALE GENOMIC DNA]</scope>
    <source>
        <strain evidence="3">s21-N3</strain>
    </source>
</reference>
<accession>A0A0H4VAE5</accession>
<protein>
    <submittedName>
        <fullName evidence="2">Uncharacterized protein</fullName>
    </submittedName>
</protein>
<organism evidence="2 3">
    <name type="scientific">Aurantiacibacter atlanticus</name>
    <dbReference type="NCBI Taxonomy" id="1648404"/>
    <lineage>
        <taxon>Bacteria</taxon>
        <taxon>Pseudomonadati</taxon>
        <taxon>Pseudomonadota</taxon>
        <taxon>Alphaproteobacteria</taxon>
        <taxon>Sphingomonadales</taxon>
        <taxon>Erythrobacteraceae</taxon>
        <taxon>Aurantiacibacter</taxon>
    </lineage>
</organism>
<keyword evidence="3" id="KW-1185">Reference proteome</keyword>
<proteinExistence type="predicted"/>
<dbReference type="KEGG" id="ery:CP97_04460"/>
<evidence type="ECO:0000256" key="1">
    <source>
        <dbReference type="SAM" id="MobiDB-lite"/>
    </source>
</evidence>
<feature type="region of interest" description="Disordered" evidence="1">
    <location>
        <begin position="1"/>
        <end position="26"/>
    </location>
</feature>
<sequence length="103" mass="10882">MARRHNIANPVIPPAGLGADNGRAIGSSGASEAMKRLCHAQARWPSIDIVIALSQGCVEMSKGQDSRTGENNAVDAVEGKDGRPSLSRPSRSTKTFAGWDPNR</sequence>
<dbReference type="AlphaFoldDB" id="A0A0H4VAE5"/>
<feature type="region of interest" description="Disordered" evidence="1">
    <location>
        <begin position="60"/>
        <end position="103"/>
    </location>
</feature>
<gene>
    <name evidence="2" type="ORF">CP97_04460</name>
</gene>
<dbReference type="EMBL" id="CP011310">
    <property type="protein sequence ID" value="AKQ41440.2"/>
    <property type="molecule type" value="Genomic_DNA"/>
</dbReference>